<dbReference type="PANTHER" id="PTHR21240">
    <property type="entry name" value="2-AMINO-3-CARBOXYLMUCONATE-6-SEMIALDEHYDE DECARBOXYLASE"/>
    <property type="match status" value="1"/>
</dbReference>
<dbReference type="GO" id="GO:0016787">
    <property type="term" value="F:hydrolase activity"/>
    <property type="evidence" value="ECO:0007669"/>
    <property type="project" value="UniProtKB-KW"/>
</dbReference>
<dbReference type="Gene3D" id="3.20.20.140">
    <property type="entry name" value="Metal-dependent hydrolases"/>
    <property type="match status" value="1"/>
</dbReference>
<evidence type="ECO:0000313" key="3">
    <source>
        <dbReference type="EMBL" id="RAY12407.1"/>
    </source>
</evidence>
<evidence type="ECO:0000259" key="2">
    <source>
        <dbReference type="Pfam" id="PF04909"/>
    </source>
</evidence>
<sequence>MTFPQGVPVIDTMIGFPQEGTAQYDFIRRQTKDAESKEQMEFPAEYMFKEVPKDLPTEDPVSVTLREMDRHNIERGMIGVEDETSRLALKRHPDRFVASGNVDPNTGMDGVRQLVREYEEFGIRAVGAFPSGTFPQVAINDKKMYPFYAKCVELDIPIFVCAGVPGPRLRMEPQRVELIDEVMYDFPDLVFVTRHGCEPWTDLAVKLLLKWPNLYYSTSAFAPKYYPQAIVDFANTRGADKVLYGGYFPMGLSLERIFTDMPNVPFREHVWPKFLHENARRLLKLDQ</sequence>
<dbReference type="GO" id="GO:0016831">
    <property type="term" value="F:carboxy-lyase activity"/>
    <property type="evidence" value="ECO:0007669"/>
    <property type="project" value="InterPro"/>
</dbReference>
<gene>
    <name evidence="3" type="ORF">DPM19_24985</name>
</gene>
<dbReference type="RefSeq" id="WP_111870463.1">
    <property type="nucleotide sequence ID" value="NZ_QLYX01000013.1"/>
</dbReference>
<dbReference type="InterPro" id="IPR032466">
    <property type="entry name" value="Metal_Hydrolase"/>
</dbReference>
<organism evidence="3 4">
    <name type="scientific">Actinomadura craniellae</name>
    <dbReference type="NCBI Taxonomy" id="2231787"/>
    <lineage>
        <taxon>Bacteria</taxon>
        <taxon>Bacillati</taxon>
        <taxon>Actinomycetota</taxon>
        <taxon>Actinomycetes</taxon>
        <taxon>Streptosporangiales</taxon>
        <taxon>Thermomonosporaceae</taxon>
        <taxon>Actinomadura</taxon>
    </lineage>
</organism>
<keyword evidence="1" id="KW-0456">Lyase</keyword>
<evidence type="ECO:0000256" key="1">
    <source>
        <dbReference type="ARBA" id="ARBA00023239"/>
    </source>
</evidence>
<comment type="caution">
    <text evidence="3">The sequence shown here is derived from an EMBL/GenBank/DDBJ whole genome shotgun (WGS) entry which is preliminary data.</text>
</comment>
<dbReference type="PANTHER" id="PTHR21240:SF19">
    <property type="entry name" value="CATALYTIC_ HYDROLASE"/>
    <property type="match status" value="1"/>
</dbReference>
<proteinExistence type="predicted"/>
<reference evidence="3 4" key="1">
    <citation type="submission" date="2018-06" db="EMBL/GenBank/DDBJ databases">
        <title>Actinomadura craniellae sp. nov. isolated from marine sponge Craniella sp.</title>
        <authorList>
            <person name="Li L."/>
            <person name="Xu Q.H."/>
            <person name="Lin H.W."/>
            <person name="Lu Y.H."/>
        </authorList>
    </citation>
    <scope>NUCLEOTIDE SEQUENCE [LARGE SCALE GENOMIC DNA]</scope>
    <source>
        <strain evidence="3 4">LHW63021</strain>
    </source>
</reference>
<keyword evidence="3" id="KW-0378">Hydrolase</keyword>
<dbReference type="InterPro" id="IPR006680">
    <property type="entry name" value="Amidohydro-rel"/>
</dbReference>
<protein>
    <submittedName>
        <fullName evidence="3">Amidohydrolase</fullName>
    </submittedName>
</protein>
<dbReference type="OrthoDB" id="1407586at2"/>
<dbReference type="AlphaFoldDB" id="A0A365H020"/>
<evidence type="ECO:0000313" key="4">
    <source>
        <dbReference type="Proteomes" id="UP000251891"/>
    </source>
</evidence>
<name>A0A365H020_9ACTN</name>
<dbReference type="SUPFAM" id="SSF51556">
    <property type="entry name" value="Metallo-dependent hydrolases"/>
    <property type="match status" value="1"/>
</dbReference>
<accession>A0A365H020</accession>
<dbReference type="EMBL" id="QLYX01000013">
    <property type="protein sequence ID" value="RAY12407.1"/>
    <property type="molecule type" value="Genomic_DNA"/>
</dbReference>
<feature type="domain" description="Amidohydrolase-related" evidence="2">
    <location>
        <begin position="51"/>
        <end position="285"/>
    </location>
</feature>
<dbReference type="Proteomes" id="UP000251891">
    <property type="component" value="Unassembled WGS sequence"/>
</dbReference>
<dbReference type="InterPro" id="IPR032465">
    <property type="entry name" value="ACMSD"/>
</dbReference>
<keyword evidence="4" id="KW-1185">Reference proteome</keyword>
<dbReference type="Pfam" id="PF04909">
    <property type="entry name" value="Amidohydro_2"/>
    <property type="match status" value="1"/>
</dbReference>